<dbReference type="InterPro" id="IPR017972">
    <property type="entry name" value="Cyt_P450_CS"/>
</dbReference>
<dbReference type="PANTHER" id="PTHR24305">
    <property type="entry name" value="CYTOCHROME P450"/>
    <property type="match status" value="1"/>
</dbReference>
<reference evidence="8 9" key="1">
    <citation type="journal article" date="2024" name="IMA Fungus">
        <title>IMA Genome - F19 : A genome assembly and annotation guide to empower mycologists, including annotated draft genome sequences of Ceratocystis pirilliformis, Diaporthe australafricana, Fusarium ophioides, Paecilomyces lecythidis, and Sporothrix stenoceras.</title>
        <authorList>
            <person name="Aylward J."/>
            <person name="Wilson A.M."/>
            <person name="Visagie C.M."/>
            <person name="Spraker J."/>
            <person name="Barnes I."/>
            <person name="Buitendag C."/>
            <person name="Ceriani C."/>
            <person name="Del Mar Angel L."/>
            <person name="du Plessis D."/>
            <person name="Fuchs T."/>
            <person name="Gasser K."/>
            <person name="Kramer D."/>
            <person name="Li W."/>
            <person name="Munsamy K."/>
            <person name="Piso A."/>
            <person name="Price J.L."/>
            <person name="Sonnekus B."/>
            <person name="Thomas C."/>
            <person name="van der Nest A."/>
            <person name="van Dijk A."/>
            <person name="van Heerden A."/>
            <person name="van Vuuren N."/>
            <person name="Yilmaz N."/>
            <person name="Duong T.A."/>
            <person name="van der Merwe N.A."/>
            <person name="Wingfield M.J."/>
            <person name="Wingfield B.D."/>
        </authorList>
    </citation>
    <scope>NUCLEOTIDE SEQUENCE [LARGE SCALE GENOMIC DNA]</scope>
    <source>
        <strain evidence="8 9">CMW 12675</strain>
    </source>
</reference>
<evidence type="ECO:0000313" key="8">
    <source>
        <dbReference type="EMBL" id="KAL1890202.1"/>
    </source>
</evidence>
<dbReference type="InterPro" id="IPR050121">
    <property type="entry name" value="Cytochrome_P450_monoxygenase"/>
</dbReference>
<evidence type="ECO:0000256" key="1">
    <source>
        <dbReference type="ARBA" id="ARBA00001971"/>
    </source>
</evidence>
<organism evidence="8 9">
    <name type="scientific">Ceratocystis pirilliformis</name>
    <dbReference type="NCBI Taxonomy" id="259994"/>
    <lineage>
        <taxon>Eukaryota</taxon>
        <taxon>Fungi</taxon>
        <taxon>Dikarya</taxon>
        <taxon>Ascomycota</taxon>
        <taxon>Pezizomycotina</taxon>
        <taxon>Sordariomycetes</taxon>
        <taxon>Hypocreomycetidae</taxon>
        <taxon>Microascales</taxon>
        <taxon>Ceratocystidaceae</taxon>
        <taxon>Ceratocystis</taxon>
    </lineage>
</organism>
<dbReference type="InterPro" id="IPR001128">
    <property type="entry name" value="Cyt_P450"/>
</dbReference>
<dbReference type="Pfam" id="PF00067">
    <property type="entry name" value="p450"/>
    <property type="match status" value="1"/>
</dbReference>
<protein>
    <recommendedName>
        <fullName evidence="10">Cytochrome P450</fullName>
    </recommendedName>
</protein>
<dbReference type="Gene3D" id="1.10.630.10">
    <property type="entry name" value="Cytochrome P450"/>
    <property type="match status" value="1"/>
</dbReference>
<dbReference type="SUPFAM" id="SSF48264">
    <property type="entry name" value="Cytochrome P450"/>
    <property type="match status" value="1"/>
</dbReference>
<dbReference type="Proteomes" id="UP001583280">
    <property type="component" value="Unassembled WGS sequence"/>
</dbReference>
<feature type="signal peptide" evidence="7">
    <location>
        <begin position="1"/>
        <end position="27"/>
    </location>
</feature>
<keyword evidence="5 6" id="KW-0408">Iron</keyword>
<sequence>MMVAGHETTANALHFMLLYLAAHPAAQRSLVRDLDDIIGSKSPENWDYDTMLLPLLNSHAGACMNEVLRMMPSVTMIPKIVTPDAPQSLTLDGTTHVVPAGTQILISAFSAACNPKFWPTQPSRVTGQPHDMDDFLPEEEQGIEEVKDDIIDNKALGMYRPVPGSYFPFGEGARSCLGRRIAQVKMMATLAVIFQHCSIELAVDEWATDIQIDMMDQEARRSVYKQAQDKFEDTMTQCISIITLKLHGAYVPIRFVERGNERFVNFLADEEKE</sequence>
<dbReference type="InterPro" id="IPR036396">
    <property type="entry name" value="Cyt_P450_sf"/>
</dbReference>
<feature type="chain" id="PRO_5046579241" description="Cytochrome P450" evidence="7">
    <location>
        <begin position="28"/>
        <end position="273"/>
    </location>
</feature>
<proteinExistence type="inferred from homology"/>
<keyword evidence="6" id="KW-0503">Monooxygenase</keyword>
<evidence type="ECO:0000256" key="6">
    <source>
        <dbReference type="RuleBase" id="RU000461"/>
    </source>
</evidence>
<evidence type="ECO:0000256" key="5">
    <source>
        <dbReference type="ARBA" id="ARBA00023004"/>
    </source>
</evidence>
<evidence type="ECO:0000256" key="3">
    <source>
        <dbReference type="ARBA" id="ARBA00022617"/>
    </source>
</evidence>
<dbReference type="EMBL" id="JAWDJO010000190">
    <property type="protein sequence ID" value="KAL1890202.1"/>
    <property type="molecule type" value="Genomic_DNA"/>
</dbReference>
<keyword evidence="3 6" id="KW-0349">Heme</keyword>
<evidence type="ECO:0000256" key="7">
    <source>
        <dbReference type="SAM" id="SignalP"/>
    </source>
</evidence>
<gene>
    <name evidence="8" type="ORF">Cpir12675_005495</name>
</gene>
<comment type="caution">
    <text evidence="8">The sequence shown here is derived from an EMBL/GenBank/DDBJ whole genome shotgun (WGS) entry which is preliminary data.</text>
</comment>
<comment type="similarity">
    <text evidence="2 6">Belongs to the cytochrome P450 family.</text>
</comment>
<evidence type="ECO:0000313" key="9">
    <source>
        <dbReference type="Proteomes" id="UP001583280"/>
    </source>
</evidence>
<dbReference type="InterPro" id="IPR002401">
    <property type="entry name" value="Cyt_P450_E_grp-I"/>
</dbReference>
<dbReference type="PROSITE" id="PS00086">
    <property type="entry name" value="CYTOCHROME_P450"/>
    <property type="match status" value="1"/>
</dbReference>
<keyword evidence="6" id="KW-0560">Oxidoreductase</keyword>
<accession>A0ABR3YQJ5</accession>
<dbReference type="PRINTS" id="PR00463">
    <property type="entry name" value="EP450I"/>
</dbReference>
<keyword evidence="7" id="KW-0732">Signal</keyword>
<name>A0ABR3YQJ5_9PEZI</name>
<dbReference type="PRINTS" id="PR00385">
    <property type="entry name" value="P450"/>
</dbReference>
<comment type="cofactor">
    <cofactor evidence="1">
        <name>heme</name>
        <dbReference type="ChEBI" id="CHEBI:30413"/>
    </cofactor>
</comment>
<keyword evidence="9" id="KW-1185">Reference proteome</keyword>
<evidence type="ECO:0000256" key="2">
    <source>
        <dbReference type="ARBA" id="ARBA00010617"/>
    </source>
</evidence>
<evidence type="ECO:0000256" key="4">
    <source>
        <dbReference type="ARBA" id="ARBA00022723"/>
    </source>
</evidence>
<dbReference type="PANTHER" id="PTHR24305:SF166">
    <property type="entry name" value="CYTOCHROME P450 12A4, MITOCHONDRIAL-RELATED"/>
    <property type="match status" value="1"/>
</dbReference>
<evidence type="ECO:0008006" key="10">
    <source>
        <dbReference type="Google" id="ProtNLM"/>
    </source>
</evidence>
<keyword evidence="4 6" id="KW-0479">Metal-binding</keyword>